<accession>A0ABW5GT09</accession>
<dbReference type="Gene3D" id="3.40.630.30">
    <property type="match status" value="1"/>
</dbReference>
<dbReference type="EMBL" id="JBHUKU010000022">
    <property type="protein sequence ID" value="MFD2464007.1"/>
    <property type="molecule type" value="Genomic_DNA"/>
</dbReference>
<dbReference type="InterPro" id="IPR038740">
    <property type="entry name" value="BioF2-like_GNAT_dom"/>
</dbReference>
<dbReference type="GO" id="GO:0016746">
    <property type="term" value="F:acyltransferase activity"/>
    <property type="evidence" value="ECO:0007669"/>
    <property type="project" value="UniProtKB-KW"/>
</dbReference>
<dbReference type="InterPro" id="IPR038764">
    <property type="entry name" value="GNAT_N_AcTrfase_prd"/>
</dbReference>
<name>A0ABW5GT09_9PSEU</name>
<keyword evidence="2" id="KW-0012">Acyltransferase</keyword>
<gene>
    <name evidence="2" type="ORF">ACFSYJ_35695</name>
</gene>
<reference evidence="3" key="1">
    <citation type="journal article" date="2019" name="Int. J. Syst. Evol. Microbiol.">
        <title>The Global Catalogue of Microorganisms (GCM) 10K type strain sequencing project: providing services to taxonomists for standard genome sequencing and annotation.</title>
        <authorList>
            <consortium name="The Broad Institute Genomics Platform"/>
            <consortium name="The Broad Institute Genome Sequencing Center for Infectious Disease"/>
            <person name="Wu L."/>
            <person name="Ma J."/>
        </authorList>
    </citation>
    <scope>NUCLEOTIDE SEQUENCE [LARGE SCALE GENOMIC DNA]</scope>
    <source>
        <strain evidence="3">CGMCC 4.7643</strain>
    </source>
</reference>
<protein>
    <submittedName>
        <fullName evidence="2">GNAT family N-acetyltransferase</fullName>
        <ecNumber evidence="2">2.3.1.-</ecNumber>
    </submittedName>
</protein>
<dbReference type="InterPro" id="IPR016181">
    <property type="entry name" value="Acyl_CoA_acyltransferase"/>
</dbReference>
<keyword evidence="3" id="KW-1185">Reference proteome</keyword>
<evidence type="ECO:0000313" key="2">
    <source>
        <dbReference type="EMBL" id="MFD2464007.1"/>
    </source>
</evidence>
<organism evidence="2 3">
    <name type="scientific">Amycolatopsis samaneae</name>
    <dbReference type="NCBI Taxonomy" id="664691"/>
    <lineage>
        <taxon>Bacteria</taxon>
        <taxon>Bacillati</taxon>
        <taxon>Actinomycetota</taxon>
        <taxon>Actinomycetes</taxon>
        <taxon>Pseudonocardiales</taxon>
        <taxon>Pseudonocardiaceae</taxon>
        <taxon>Amycolatopsis</taxon>
    </lineage>
</organism>
<dbReference type="EC" id="2.3.1.-" evidence="2"/>
<dbReference type="SUPFAM" id="SSF55729">
    <property type="entry name" value="Acyl-CoA N-acyltransferases (Nat)"/>
    <property type="match status" value="1"/>
</dbReference>
<evidence type="ECO:0000259" key="1">
    <source>
        <dbReference type="PROSITE" id="PS51186"/>
    </source>
</evidence>
<feature type="domain" description="N-acetyltransferase" evidence="1">
    <location>
        <begin position="21"/>
        <end position="167"/>
    </location>
</feature>
<dbReference type="PANTHER" id="PTHR41700">
    <property type="entry name" value="GCN5-RELATED N-ACETYLTRANSFERASE"/>
    <property type="match status" value="1"/>
</dbReference>
<sequence>MTAASPGAARLAADAAATAGVRIREVAEPGELRELNELFRDIWRPDPGNPPLTEELLRVLAHTGNYVGGAFLGDRLVGAAVGLFAAPATGALHSHITGVGAAARGRSVGFALKLHQRAWALERGLARITWTFDPLVRRNAHFNLVKLGARPARYLPDFYGPMDDHINGGGATDRLLISWELAGEDVEAACAGNPRPAVPPPHAARVLANEDGRPEPEKADAPVVLVDTPADIEGLRTGDPACAALWRERMREALCDRMAGGAAITGFTREGQYVLRTPED</sequence>
<dbReference type="InterPro" id="IPR000182">
    <property type="entry name" value="GNAT_dom"/>
</dbReference>
<evidence type="ECO:0000313" key="3">
    <source>
        <dbReference type="Proteomes" id="UP001597419"/>
    </source>
</evidence>
<dbReference type="RefSeq" id="WP_345386003.1">
    <property type="nucleotide sequence ID" value="NZ_BAABHG010000001.1"/>
</dbReference>
<keyword evidence="2" id="KW-0808">Transferase</keyword>
<dbReference type="Pfam" id="PF13480">
    <property type="entry name" value="Acetyltransf_6"/>
    <property type="match status" value="1"/>
</dbReference>
<comment type="caution">
    <text evidence="2">The sequence shown here is derived from an EMBL/GenBank/DDBJ whole genome shotgun (WGS) entry which is preliminary data.</text>
</comment>
<dbReference type="PROSITE" id="PS51186">
    <property type="entry name" value="GNAT"/>
    <property type="match status" value="1"/>
</dbReference>
<dbReference type="Proteomes" id="UP001597419">
    <property type="component" value="Unassembled WGS sequence"/>
</dbReference>
<proteinExistence type="predicted"/>
<dbReference type="PANTHER" id="PTHR41700:SF1">
    <property type="entry name" value="N-ACETYLTRANSFERASE DOMAIN-CONTAINING PROTEIN"/>
    <property type="match status" value="1"/>
</dbReference>